<keyword evidence="1" id="KW-0175">Coiled coil</keyword>
<evidence type="ECO:0000313" key="4">
    <source>
        <dbReference type="Proteomes" id="UP001314263"/>
    </source>
</evidence>
<feature type="compositionally biased region" description="Low complexity" evidence="2">
    <location>
        <begin position="983"/>
        <end position="996"/>
    </location>
</feature>
<proteinExistence type="predicted"/>
<feature type="coiled-coil region" evidence="1">
    <location>
        <begin position="867"/>
        <end position="913"/>
    </location>
</feature>
<protein>
    <submittedName>
        <fullName evidence="3">Uncharacterized protein</fullName>
    </submittedName>
</protein>
<dbReference type="EMBL" id="CAUYUE010000004">
    <property type="protein sequence ID" value="CAK0764822.1"/>
    <property type="molecule type" value="Genomic_DNA"/>
</dbReference>
<keyword evidence="4" id="KW-1185">Reference proteome</keyword>
<feature type="compositionally biased region" description="Polar residues" evidence="2">
    <location>
        <begin position="313"/>
        <end position="324"/>
    </location>
</feature>
<feature type="region of interest" description="Disordered" evidence="2">
    <location>
        <begin position="340"/>
        <end position="418"/>
    </location>
</feature>
<feature type="region of interest" description="Disordered" evidence="2">
    <location>
        <begin position="1"/>
        <end position="90"/>
    </location>
</feature>
<comment type="caution">
    <text evidence="3">The sequence shown here is derived from an EMBL/GenBank/DDBJ whole genome shotgun (WGS) entry which is preliminary data.</text>
</comment>
<dbReference type="Proteomes" id="UP001314263">
    <property type="component" value="Unassembled WGS sequence"/>
</dbReference>
<accession>A0AAV1HZS9</accession>
<feature type="region of interest" description="Disordered" evidence="2">
    <location>
        <begin position="943"/>
        <end position="999"/>
    </location>
</feature>
<evidence type="ECO:0000256" key="2">
    <source>
        <dbReference type="SAM" id="MobiDB-lite"/>
    </source>
</evidence>
<feature type="compositionally biased region" description="Polar residues" evidence="2">
    <location>
        <begin position="1069"/>
        <end position="1083"/>
    </location>
</feature>
<feature type="region of interest" description="Disordered" evidence="2">
    <location>
        <begin position="149"/>
        <end position="179"/>
    </location>
</feature>
<evidence type="ECO:0000313" key="3">
    <source>
        <dbReference type="EMBL" id="CAK0764822.1"/>
    </source>
</evidence>
<feature type="compositionally biased region" description="Polar residues" evidence="2">
    <location>
        <begin position="10"/>
        <end position="20"/>
    </location>
</feature>
<name>A0AAV1HZS9_9CHLO</name>
<feature type="region of interest" description="Disordered" evidence="2">
    <location>
        <begin position="622"/>
        <end position="646"/>
    </location>
</feature>
<feature type="compositionally biased region" description="Polar residues" evidence="2">
    <location>
        <begin position="946"/>
        <end position="965"/>
    </location>
</feature>
<dbReference type="AlphaFoldDB" id="A0AAV1HZS9"/>
<feature type="compositionally biased region" description="Low complexity" evidence="2">
    <location>
        <begin position="348"/>
        <end position="367"/>
    </location>
</feature>
<reference evidence="3 4" key="1">
    <citation type="submission" date="2023-10" db="EMBL/GenBank/DDBJ databases">
        <authorList>
            <person name="Maclean D."/>
            <person name="Macfadyen A."/>
        </authorList>
    </citation>
    <scope>NUCLEOTIDE SEQUENCE [LARGE SCALE GENOMIC DNA]</scope>
</reference>
<feature type="region of interest" description="Disordered" evidence="2">
    <location>
        <begin position="284"/>
        <end position="324"/>
    </location>
</feature>
<feature type="compositionally biased region" description="Low complexity" evidence="2">
    <location>
        <begin position="297"/>
        <end position="312"/>
    </location>
</feature>
<gene>
    <name evidence="3" type="ORF">CVIRNUC_003197</name>
</gene>
<feature type="compositionally biased region" description="Polar residues" evidence="2">
    <location>
        <begin position="49"/>
        <end position="61"/>
    </location>
</feature>
<feature type="region of interest" description="Disordered" evidence="2">
    <location>
        <begin position="1107"/>
        <end position="1149"/>
    </location>
</feature>
<sequence>MTQALAHGFSASSENGSDPSQAFGLDASFNVGQGSQSQGGQPGGMLDNGESQPATSVSNGVGSLRHNGGPHGQPAHQPEHEGARPGNTDYDNFLAITGLGVKLPAQTSDAAARLGLGTDLKGQPHQGIPPSLQEFLSGMARPTGASQVLNLHPHQPQSATSTMQSPLQSSQEHQQNTGDMQRMMGAQTAANGHHQSTQPEHAAAPPDAAFKPLEEKKEPPLPAPASDIQQLLFNISMPQMNGFSGSDSHNAFPNLNNGTPTTNATSIADVLAAVQPQPQAATVPLKTEPGATDAPNAEAQLPAASPDAAAEPTGSSGDGPTSQLSLQTGVSAFAAVADSPLDEDASKAPAAASAAPAQPDAPAATQALPPPQIRPSGIGGSQLAQNLFDPPVPKVGSSSSFSAEGPPVRPPSVQEGLLSRLPNPEHAALLQQLQQFAPEASNEDLLRALQTHIMQQAQQRASATQAAQTGPLAASGPLGAGLSLPSAGYPGAGINDPLRQTGMLTRGGLPQQLNRSMYPGQVPGQMGGQVGGRATPPAGLQPPFQGLAERALAGMESYSNAQPKPQAATQQMRFGGNIGVHAINRTSAAPMNPSQQLLQQPGALGMPGMGGLGGMAGLGSALDGLPGAPRPGVRPPNWQRAQALAQQAAQAQAQQQAAIKMAAARAEAQRQAQLQAAQQQNRQNFLAGLTPAQVQLLMNAPAHQVNALAAQLGMMDTSARPGANLGAQAPGLAANQALLQQQKLAAARANFASQQAQQRGAGGAMLGLQAQQPPLLGLQQARQGGRNIPGAVNAPGFLGAGSNPMAAAQPPLVGNQAAATPRTNVVDMGRYLAQNGISVEQAVNSGILGGFSAFDVRALSEGHHQELQRLRNARAQQAAQAAAVSQQQQAHAAQQQQQQAHAQQQQQQLLQQQLLRQSQLQQLQHAQAAQAAQAAQLQPLDSQLQGQNGSDAGSQLNTPNSTSVMNLGPGSLGQLFDWGAGQGQQPGLAGAAPQGGNLDPNNMRLLGGQMGSMLQSHLSGSSNALGALGTSLTGSNSARNLSEAMSDPNLTLHGLRSRSPWEGGPVASVQPQSAHSSHVNTPRSARPGTMGSLLDVPSAGFGAIGHPAAPKYPSQGSLDGELPGYLKPAPGAQAPIGRASRTSQTEVPSSVRAFWETGSVNPGAHTSSLGMNSARAPGFETHTSGNAMVPALDLEAIDAALEAQSNLGTGQPEQLAPASYRTAGSAGQESITTPQDLNSFDSGNYSFFQQAALADAAAELQALSLESEIEDRAGIGSLLD</sequence>
<evidence type="ECO:0000256" key="1">
    <source>
        <dbReference type="SAM" id="Coils"/>
    </source>
</evidence>
<organism evidence="3 4">
    <name type="scientific">Coccomyxa viridis</name>
    <dbReference type="NCBI Taxonomy" id="1274662"/>
    <lineage>
        <taxon>Eukaryota</taxon>
        <taxon>Viridiplantae</taxon>
        <taxon>Chlorophyta</taxon>
        <taxon>core chlorophytes</taxon>
        <taxon>Trebouxiophyceae</taxon>
        <taxon>Trebouxiophyceae incertae sedis</taxon>
        <taxon>Coccomyxaceae</taxon>
        <taxon>Coccomyxa</taxon>
    </lineage>
</organism>
<feature type="region of interest" description="Disordered" evidence="2">
    <location>
        <begin position="1050"/>
        <end position="1094"/>
    </location>
</feature>